<keyword evidence="4" id="KW-0969">Cilium</keyword>
<protein>
    <submittedName>
        <fullName evidence="4">Flagellar motor protein MotB</fullName>
    </submittedName>
</protein>
<dbReference type="EMBL" id="AP014879">
    <property type="protein sequence ID" value="BAV32482.1"/>
    <property type="molecule type" value="Genomic_DNA"/>
</dbReference>
<keyword evidence="4" id="KW-0282">Flagellum</keyword>
<organism evidence="4 5">
    <name type="scientific">Sulfuricaulis limicola</name>
    <dbReference type="NCBI Taxonomy" id="1620215"/>
    <lineage>
        <taxon>Bacteria</taxon>
        <taxon>Pseudomonadati</taxon>
        <taxon>Pseudomonadota</taxon>
        <taxon>Gammaproteobacteria</taxon>
        <taxon>Acidiferrobacterales</taxon>
        <taxon>Acidiferrobacteraceae</taxon>
        <taxon>Sulfuricaulis</taxon>
    </lineage>
</organism>
<name>A0A1B4XCG8_9GAMM</name>
<dbReference type="Proteomes" id="UP000243180">
    <property type="component" value="Chromosome"/>
</dbReference>
<dbReference type="InterPro" id="IPR011250">
    <property type="entry name" value="OMP/PagP_B-barrel"/>
</dbReference>
<reference evidence="4 5" key="1">
    <citation type="submission" date="2015-05" db="EMBL/GenBank/DDBJ databases">
        <title>Complete genome sequence of a sulfur-oxidizing gammaproteobacterium strain HA5.</title>
        <authorList>
            <person name="Miura A."/>
            <person name="Kojima H."/>
            <person name="Fukui M."/>
        </authorList>
    </citation>
    <scope>NUCLEOTIDE SEQUENCE [LARGE SCALE GENOMIC DNA]</scope>
    <source>
        <strain evidence="4 5">HA5</strain>
    </source>
</reference>
<proteinExistence type="predicted"/>
<evidence type="ECO:0000256" key="1">
    <source>
        <dbReference type="ARBA" id="ARBA00022729"/>
    </source>
</evidence>
<sequence>MRMQYIARAAIACVAMTLSFAATAASSDDWYAGVGFGQSENKTRVAKIAGTGFTGSLDNEDSSWKAFGGYRLWDQYVAVEASYIDLGKTTASSSTLSGTQEIKAFTIGVVGYIPIVDPFGAIIHLGFSRNDSRTETVTGSTGTFSGATDFEFYWGAGLQFDITKNIGVRAELERFSVNGGDVNLRSAGVYYRF</sequence>
<gene>
    <name evidence="4" type="ORF">SCL_0158</name>
</gene>
<dbReference type="AlphaFoldDB" id="A0A1B4XCG8"/>
<accession>A0A1B4XCG8</accession>
<feature type="signal peptide" evidence="2">
    <location>
        <begin position="1"/>
        <end position="24"/>
    </location>
</feature>
<dbReference type="RefSeq" id="WP_172425863.1">
    <property type="nucleotide sequence ID" value="NZ_AP014879.1"/>
</dbReference>
<evidence type="ECO:0000259" key="3">
    <source>
        <dbReference type="Pfam" id="PF13505"/>
    </source>
</evidence>
<keyword evidence="4" id="KW-0966">Cell projection</keyword>
<dbReference type="Pfam" id="PF13505">
    <property type="entry name" value="OMP_b-brl"/>
    <property type="match status" value="1"/>
</dbReference>
<feature type="chain" id="PRO_5008572261" evidence="2">
    <location>
        <begin position="25"/>
        <end position="193"/>
    </location>
</feature>
<evidence type="ECO:0000256" key="2">
    <source>
        <dbReference type="SAM" id="SignalP"/>
    </source>
</evidence>
<keyword evidence="1 2" id="KW-0732">Signal</keyword>
<dbReference type="InParanoid" id="A0A1B4XCG8"/>
<evidence type="ECO:0000313" key="5">
    <source>
        <dbReference type="Proteomes" id="UP000243180"/>
    </source>
</evidence>
<dbReference type="FunCoup" id="A0A1B4XCG8">
    <property type="interactions" value="53"/>
</dbReference>
<evidence type="ECO:0000313" key="4">
    <source>
        <dbReference type="EMBL" id="BAV32482.1"/>
    </source>
</evidence>
<dbReference type="Gene3D" id="2.40.160.20">
    <property type="match status" value="1"/>
</dbReference>
<feature type="domain" description="Outer membrane protein beta-barrel" evidence="3">
    <location>
        <begin position="11"/>
        <end position="193"/>
    </location>
</feature>
<keyword evidence="5" id="KW-1185">Reference proteome</keyword>
<dbReference type="KEGG" id="slim:SCL_0158"/>
<dbReference type="SUPFAM" id="SSF56925">
    <property type="entry name" value="OMPA-like"/>
    <property type="match status" value="1"/>
</dbReference>
<dbReference type="InterPro" id="IPR027385">
    <property type="entry name" value="Beta-barrel_OMP"/>
</dbReference>